<feature type="transmembrane region" description="Helical" evidence="10">
    <location>
        <begin position="257"/>
        <end position="277"/>
    </location>
</feature>
<dbReference type="InterPro" id="IPR051076">
    <property type="entry name" value="Golgi_membrane_TVP38/TMEM64"/>
</dbReference>
<keyword evidence="13" id="KW-1185">Reference proteome</keyword>
<dbReference type="InterPro" id="IPR032816">
    <property type="entry name" value="VTT_dom"/>
</dbReference>
<evidence type="ECO:0000313" key="12">
    <source>
        <dbReference type="EMBL" id="KAF7328932.1"/>
    </source>
</evidence>
<name>A0A8H7CAA1_9AGAR</name>
<evidence type="ECO:0000256" key="4">
    <source>
        <dbReference type="ARBA" id="ARBA00013533"/>
    </source>
</evidence>
<dbReference type="EMBL" id="JACAZI010000034">
    <property type="protein sequence ID" value="KAF7328932.1"/>
    <property type="molecule type" value="Genomic_DNA"/>
</dbReference>
<evidence type="ECO:0000256" key="8">
    <source>
        <dbReference type="ARBA" id="ARBA00023034"/>
    </source>
</evidence>
<dbReference type="OrthoDB" id="166803at2759"/>
<keyword evidence="7 10" id="KW-1133">Transmembrane helix</keyword>
<evidence type="ECO:0000256" key="2">
    <source>
        <dbReference type="ARBA" id="ARBA00004653"/>
    </source>
</evidence>
<evidence type="ECO:0000256" key="9">
    <source>
        <dbReference type="ARBA" id="ARBA00023136"/>
    </source>
</evidence>
<protein>
    <recommendedName>
        <fullName evidence="4">Golgi apparatus membrane protein TVP38</fullName>
    </recommendedName>
    <alternativeName>
        <fullName evidence="5">Golgi apparatus membrane protein tvp38</fullName>
    </alternativeName>
</protein>
<evidence type="ECO:0000259" key="11">
    <source>
        <dbReference type="Pfam" id="PF09335"/>
    </source>
</evidence>
<evidence type="ECO:0000256" key="6">
    <source>
        <dbReference type="ARBA" id="ARBA00022692"/>
    </source>
</evidence>
<feature type="domain" description="VTT" evidence="11">
    <location>
        <begin position="129"/>
        <end position="243"/>
    </location>
</feature>
<dbReference type="Pfam" id="PF09335">
    <property type="entry name" value="VTT_dom"/>
    <property type="match status" value="1"/>
</dbReference>
<evidence type="ECO:0000256" key="10">
    <source>
        <dbReference type="SAM" id="Phobius"/>
    </source>
</evidence>
<feature type="transmembrane region" description="Helical" evidence="10">
    <location>
        <begin position="209"/>
        <end position="230"/>
    </location>
</feature>
<organism evidence="12 13">
    <name type="scientific">Mycena venus</name>
    <dbReference type="NCBI Taxonomy" id="2733690"/>
    <lineage>
        <taxon>Eukaryota</taxon>
        <taxon>Fungi</taxon>
        <taxon>Dikarya</taxon>
        <taxon>Basidiomycota</taxon>
        <taxon>Agaricomycotina</taxon>
        <taxon>Agaricomycetes</taxon>
        <taxon>Agaricomycetidae</taxon>
        <taxon>Agaricales</taxon>
        <taxon>Marasmiineae</taxon>
        <taxon>Mycenaceae</taxon>
        <taxon>Mycena</taxon>
    </lineage>
</organism>
<evidence type="ECO:0000256" key="7">
    <source>
        <dbReference type="ARBA" id="ARBA00022989"/>
    </source>
</evidence>
<keyword evidence="6 10" id="KW-0812">Transmembrane</keyword>
<dbReference type="GO" id="GO:0000139">
    <property type="term" value="C:Golgi membrane"/>
    <property type="evidence" value="ECO:0007669"/>
    <property type="project" value="UniProtKB-SubCell"/>
</dbReference>
<feature type="transmembrane region" description="Helical" evidence="10">
    <location>
        <begin position="108"/>
        <end position="128"/>
    </location>
</feature>
<comment type="caution">
    <text evidence="12">The sequence shown here is derived from an EMBL/GenBank/DDBJ whole genome shotgun (WGS) entry which is preliminary data.</text>
</comment>
<keyword evidence="8" id="KW-0333">Golgi apparatus</keyword>
<feature type="transmembrane region" description="Helical" evidence="10">
    <location>
        <begin position="140"/>
        <end position="162"/>
    </location>
</feature>
<evidence type="ECO:0000256" key="1">
    <source>
        <dbReference type="ARBA" id="ARBA00002978"/>
    </source>
</evidence>
<gene>
    <name evidence="12" type="ORF">MVEN_02523100</name>
</gene>
<reference evidence="12" key="1">
    <citation type="submission" date="2020-05" db="EMBL/GenBank/DDBJ databases">
        <title>Mycena genomes resolve the evolution of fungal bioluminescence.</title>
        <authorList>
            <person name="Tsai I.J."/>
        </authorList>
    </citation>
    <scope>NUCLEOTIDE SEQUENCE</scope>
    <source>
        <strain evidence="12">CCC161011</strain>
    </source>
</reference>
<comment type="subcellular location">
    <subcellularLocation>
        <location evidence="2">Golgi apparatus membrane</location>
        <topology evidence="2">Multi-pass membrane protein</topology>
    </subcellularLocation>
</comment>
<feature type="transmembrane region" description="Helical" evidence="10">
    <location>
        <begin position="70"/>
        <end position="88"/>
    </location>
</feature>
<dbReference type="PANTHER" id="PTHR47549">
    <property type="entry name" value="GOLGI APPARATUS MEMBRANE PROTEIN TVP38-RELATED"/>
    <property type="match status" value="1"/>
</dbReference>
<evidence type="ECO:0000256" key="3">
    <source>
        <dbReference type="ARBA" id="ARBA00008640"/>
    </source>
</evidence>
<dbReference type="Proteomes" id="UP000620124">
    <property type="component" value="Unassembled WGS sequence"/>
</dbReference>
<comment type="similarity">
    <text evidence="3">Belongs to the TVP38/TMEM64 family.</text>
</comment>
<evidence type="ECO:0000256" key="5">
    <source>
        <dbReference type="ARBA" id="ARBA00020673"/>
    </source>
</evidence>
<proteinExistence type="inferred from homology"/>
<evidence type="ECO:0000313" key="13">
    <source>
        <dbReference type="Proteomes" id="UP000620124"/>
    </source>
</evidence>
<accession>A0A8H7CAA1</accession>
<comment type="function">
    <text evidence="1">Golgi membrane protein involved in vesicular trafficking and spindle migration.</text>
</comment>
<dbReference type="PANTHER" id="PTHR47549:SF2">
    <property type="entry name" value="GOLGI APPARATUS MEMBRANE PROTEIN TVP38"/>
    <property type="match status" value="1"/>
</dbReference>
<sequence>MSTILAPHPVYGSYPPNSESSLSNFDVTSKLKNGQSGDFGRNISRTPSPTQEEYNLLHGIKPVKTTQEKITTYAIVAVLIGLGIVLSVETKNIVHALKPATDWLHDHTFGPLIPIAIIIVLSFPPLFGQELVATVVGVTWNLPEAFAIVAIGTVLGEVANFFTFKYACSARGAKLEVKNIDYGLLAHVVRNGSFWVILVIRYSAVPPHFATTVFSTVGISFWIFLAAAILSLPKQLVPVYIGYVMQPSVEDDGTSKIVENVVLVLGIVVTIGAYMWLKRRYKEETPAFVYARRKARQVDGGAPSHYVDISLPAV</sequence>
<keyword evidence="9 10" id="KW-0472">Membrane</keyword>
<dbReference type="AlphaFoldDB" id="A0A8H7CAA1"/>